<name>A0A8S5RDM5_9VIRU</name>
<sequence length="72" mass="7803">MSILSKNDYARYSCSISLLESSITKSLNASLTYVLNYSQTSAAFVRSAISLALPTSISTSFSSASVIFFILY</sequence>
<evidence type="ECO:0000256" key="1">
    <source>
        <dbReference type="SAM" id="Phobius"/>
    </source>
</evidence>
<keyword evidence="1" id="KW-0812">Transmembrane</keyword>
<reference evidence="2" key="1">
    <citation type="journal article" date="2021" name="Proc. Natl. Acad. Sci. U.S.A.">
        <title>A Catalog of Tens of Thousands of Viruses from Human Metagenomes Reveals Hidden Associations with Chronic Diseases.</title>
        <authorList>
            <person name="Tisza M.J."/>
            <person name="Buck C.B."/>
        </authorList>
    </citation>
    <scope>NUCLEOTIDE SEQUENCE</scope>
    <source>
        <strain evidence="2">Ctx9V1</strain>
    </source>
</reference>
<evidence type="ECO:0000313" key="2">
    <source>
        <dbReference type="EMBL" id="DAE29234.1"/>
    </source>
</evidence>
<protein>
    <submittedName>
        <fullName evidence="2">Uncharacterized protein</fullName>
    </submittedName>
</protein>
<keyword evidence="1" id="KW-1133">Transmembrane helix</keyword>
<accession>A0A8S5RDM5</accession>
<proteinExistence type="predicted"/>
<organism evidence="2">
    <name type="scientific">virus sp. ctx9V1</name>
    <dbReference type="NCBI Taxonomy" id="2828001"/>
    <lineage>
        <taxon>Viruses</taxon>
    </lineage>
</organism>
<keyword evidence="1" id="KW-0472">Membrane</keyword>
<dbReference type="EMBL" id="BK059093">
    <property type="protein sequence ID" value="DAE29234.1"/>
    <property type="molecule type" value="Genomic_DNA"/>
</dbReference>
<feature type="transmembrane region" description="Helical" evidence="1">
    <location>
        <begin position="48"/>
        <end position="71"/>
    </location>
</feature>